<dbReference type="CDD" id="cd02042">
    <property type="entry name" value="ParAB_family"/>
    <property type="match status" value="1"/>
</dbReference>
<accession>A0A0C7LBJ9</accession>
<sequence length="270" mass="31426">METKLITYFNIKGGIYKTSMSIITAYELAKDKNKKILLWDLDLQENLTQYVYKVNHEDKTTIDIVDGLSAEEIIVKSPNPNYPNIDIIPSDIGLAMLDEKISLQPAREKVLARWYMKNIDVLETYDYIICDLSPSYNLTAKNILYLADSIIVPIMDKNISSLRGAALFKELWTRDKYYLEKEDSDIKATVLVGYEKQRTQISDLFDQYLQKFDELKDLMIDSFIRRSTFIEKSLLSKLSVGDYLNKNNQNHFSKEEIENMIEELKVKDVL</sequence>
<dbReference type="EMBL" id="CEKZ01000027">
    <property type="protein sequence ID" value="CEP41837.1"/>
    <property type="molecule type" value="Genomic_DNA"/>
</dbReference>
<proteinExistence type="predicted"/>
<dbReference type="Pfam" id="PF13614">
    <property type="entry name" value="AAA_31"/>
    <property type="match status" value="1"/>
</dbReference>
<dbReference type="PANTHER" id="PTHR13696:SF99">
    <property type="entry name" value="COBYRINIC ACID AC-DIAMIDE SYNTHASE"/>
    <property type="match status" value="1"/>
</dbReference>
<protein>
    <submittedName>
        <fullName evidence="2">Soj protein</fullName>
    </submittedName>
</protein>
<dbReference type="InterPro" id="IPR050678">
    <property type="entry name" value="DNA_Partitioning_ATPase"/>
</dbReference>
<dbReference type="Gene3D" id="3.40.50.300">
    <property type="entry name" value="P-loop containing nucleotide triphosphate hydrolases"/>
    <property type="match status" value="1"/>
</dbReference>
<dbReference type="PANTHER" id="PTHR13696">
    <property type="entry name" value="P-LOOP CONTAINING NUCLEOSIDE TRIPHOSPHATE HYDROLASE"/>
    <property type="match status" value="1"/>
</dbReference>
<dbReference type="InterPro" id="IPR025669">
    <property type="entry name" value="AAA_dom"/>
</dbReference>
<evidence type="ECO:0000313" key="2">
    <source>
        <dbReference type="EMBL" id="CEP41837.1"/>
    </source>
</evidence>
<gene>
    <name evidence="2" type="primary">soj_3</name>
    <name evidence="2" type="ORF">R28058_32821</name>
</gene>
<name>A0A0C7LBJ9_PARSO</name>
<dbReference type="RefSeq" id="WP_077065933.1">
    <property type="nucleotide sequence ID" value="NZ_CDNF01000002.1"/>
</dbReference>
<evidence type="ECO:0000259" key="1">
    <source>
        <dbReference type="Pfam" id="PF13614"/>
    </source>
</evidence>
<dbReference type="AlphaFoldDB" id="A0A0C7LBJ9"/>
<organism evidence="2 3">
    <name type="scientific">Paraclostridium sordellii</name>
    <name type="common">Clostridium sordellii</name>
    <dbReference type="NCBI Taxonomy" id="1505"/>
    <lineage>
        <taxon>Bacteria</taxon>
        <taxon>Bacillati</taxon>
        <taxon>Bacillota</taxon>
        <taxon>Clostridia</taxon>
        <taxon>Peptostreptococcales</taxon>
        <taxon>Peptostreptococcaceae</taxon>
        <taxon>Paraclostridium</taxon>
    </lineage>
</organism>
<evidence type="ECO:0000313" key="3">
    <source>
        <dbReference type="Proteomes" id="UP000049127"/>
    </source>
</evidence>
<dbReference type="SUPFAM" id="SSF52540">
    <property type="entry name" value="P-loop containing nucleoside triphosphate hydrolases"/>
    <property type="match status" value="1"/>
</dbReference>
<dbReference type="InterPro" id="IPR027417">
    <property type="entry name" value="P-loop_NTPase"/>
</dbReference>
<dbReference type="Proteomes" id="UP000049127">
    <property type="component" value="Unassembled WGS sequence"/>
</dbReference>
<feature type="domain" description="AAA" evidence="1">
    <location>
        <begin position="4"/>
        <end position="166"/>
    </location>
</feature>
<dbReference type="OrthoDB" id="9791162at2"/>
<reference evidence="2 3" key="1">
    <citation type="submission" date="2015-01" db="EMBL/GenBank/DDBJ databases">
        <authorList>
            <person name="Aslett A.Martin."/>
            <person name="De Silva Nishadi"/>
        </authorList>
    </citation>
    <scope>NUCLEOTIDE SEQUENCE [LARGE SCALE GENOMIC DNA]</scope>
    <source>
        <strain evidence="2 3">R28058</strain>
    </source>
</reference>